<dbReference type="EMBL" id="JBEDNZ010000019">
    <property type="protein sequence ID" value="KAL0820072.1"/>
    <property type="molecule type" value="Genomic_DNA"/>
</dbReference>
<evidence type="ECO:0000256" key="1">
    <source>
        <dbReference type="ARBA" id="ARBA00004651"/>
    </source>
</evidence>
<evidence type="ECO:0000256" key="4">
    <source>
        <dbReference type="ARBA" id="ARBA00022989"/>
    </source>
</evidence>
<evidence type="ECO:0000313" key="10">
    <source>
        <dbReference type="Proteomes" id="UP001549921"/>
    </source>
</evidence>
<evidence type="ECO:0000256" key="3">
    <source>
        <dbReference type="ARBA" id="ARBA00022692"/>
    </source>
</evidence>
<evidence type="ECO:0000256" key="6">
    <source>
        <dbReference type="SAM" id="Phobius"/>
    </source>
</evidence>
<accession>A0ABD0SJQ9</accession>
<evidence type="ECO:0000313" key="8">
    <source>
        <dbReference type="EMBL" id="KAL0869515.1"/>
    </source>
</evidence>
<dbReference type="EMBL" id="JBEUOH010000019">
    <property type="protein sequence ID" value="KAL0869515.1"/>
    <property type="molecule type" value="Genomic_DNA"/>
</dbReference>
<keyword evidence="5 6" id="KW-0472">Membrane</keyword>
<dbReference type="Proteomes" id="UP001549921">
    <property type="component" value="Unassembled WGS sequence"/>
</dbReference>
<keyword evidence="3 6" id="KW-0812">Transmembrane</keyword>
<dbReference type="Proteomes" id="UP001549920">
    <property type="component" value="Unassembled WGS sequence"/>
</dbReference>
<keyword evidence="2" id="KW-1003">Cell membrane</keyword>
<dbReference type="AlphaFoldDB" id="A0ABD0SJQ9"/>
<organism evidence="7 10">
    <name type="scientific">Loxostege sticticalis</name>
    <name type="common">Beet webworm moth</name>
    <dbReference type="NCBI Taxonomy" id="481309"/>
    <lineage>
        <taxon>Eukaryota</taxon>
        <taxon>Metazoa</taxon>
        <taxon>Ecdysozoa</taxon>
        <taxon>Arthropoda</taxon>
        <taxon>Hexapoda</taxon>
        <taxon>Insecta</taxon>
        <taxon>Pterygota</taxon>
        <taxon>Neoptera</taxon>
        <taxon>Endopterygota</taxon>
        <taxon>Lepidoptera</taxon>
        <taxon>Glossata</taxon>
        <taxon>Ditrysia</taxon>
        <taxon>Pyraloidea</taxon>
        <taxon>Crambidae</taxon>
        <taxon>Pyraustinae</taxon>
        <taxon>Loxostege</taxon>
    </lineage>
</organism>
<comment type="subcellular location">
    <subcellularLocation>
        <location evidence="1">Cell membrane</location>
        <topology evidence="1">Multi-pass membrane protein</topology>
    </subcellularLocation>
</comment>
<keyword evidence="4 6" id="KW-1133">Transmembrane helix</keyword>
<feature type="transmembrane region" description="Helical" evidence="6">
    <location>
        <begin position="12"/>
        <end position="30"/>
    </location>
</feature>
<evidence type="ECO:0008006" key="11">
    <source>
        <dbReference type="Google" id="ProtNLM"/>
    </source>
</evidence>
<feature type="transmembrane region" description="Helical" evidence="6">
    <location>
        <begin position="36"/>
        <end position="60"/>
    </location>
</feature>
<name>A0ABD0SJQ9_LOXSC</name>
<gene>
    <name evidence="8" type="ORF">ABMA27_005785</name>
    <name evidence="7" type="ORF">ABMA28_006017</name>
</gene>
<evidence type="ECO:0000256" key="2">
    <source>
        <dbReference type="ARBA" id="ARBA00022475"/>
    </source>
</evidence>
<evidence type="ECO:0000256" key="5">
    <source>
        <dbReference type="ARBA" id="ARBA00023136"/>
    </source>
</evidence>
<proteinExistence type="predicted"/>
<comment type="caution">
    <text evidence="7">The sequence shown here is derived from an EMBL/GenBank/DDBJ whole genome shotgun (WGS) entry which is preliminary data.</text>
</comment>
<dbReference type="GO" id="GO:0005886">
    <property type="term" value="C:plasma membrane"/>
    <property type="evidence" value="ECO:0007669"/>
    <property type="project" value="UniProtKB-SubCell"/>
</dbReference>
<sequence length="139" mass="16298">MFTDLQILFSHIYILGYIMVDIVFAVRIISSDDQQTFVIMIILNLLSALEFAMLLFNVVYRCEKAYERRDDIISILDHVLVDKYINPMKKETLLDLRSLVYSRPIQFTAANFYRLDYSLVISFCSVLTTHTIILMQNVK</sequence>
<evidence type="ECO:0000313" key="7">
    <source>
        <dbReference type="EMBL" id="KAL0820072.1"/>
    </source>
</evidence>
<dbReference type="InterPro" id="IPR013604">
    <property type="entry name" value="7TM_chemorcpt"/>
</dbReference>
<protein>
    <recommendedName>
        <fullName evidence="11">Gustatory receptor</fullName>
    </recommendedName>
</protein>
<keyword evidence="9" id="KW-1185">Reference proteome</keyword>
<dbReference type="Pfam" id="PF08395">
    <property type="entry name" value="7tm_7"/>
    <property type="match status" value="1"/>
</dbReference>
<reference evidence="9 10" key="1">
    <citation type="submission" date="2024-06" db="EMBL/GenBank/DDBJ databases">
        <title>A chromosome-level genome assembly of beet webworm, Loxostege sticticalis.</title>
        <authorList>
            <person name="Zhang Y."/>
        </authorList>
    </citation>
    <scope>NUCLEOTIDE SEQUENCE [LARGE SCALE GENOMIC DNA]</scope>
    <source>
        <strain evidence="8">AQ026</strain>
        <strain evidence="7">AQ028</strain>
        <tissue evidence="7">Male pupae</tissue>
        <tissue evidence="8">Whole body</tissue>
    </source>
</reference>
<evidence type="ECO:0000313" key="9">
    <source>
        <dbReference type="Proteomes" id="UP001549920"/>
    </source>
</evidence>